<dbReference type="SUPFAM" id="SSF117916">
    <property type="entry name" value="Fe-S cluster assembly (FSCA) domain-like"/>
    <property type="match status" value="1"/>
</dbReference>
<dbReference type="Pfam" id="PF01883">
    <property type="entry name" value="FeS_assembly_P"/>
    <property type="match status" value="1"/>
</dbReference>
<organism evidence="2 3">
    <name type="scientific">Sphaerotilus mobilis</name>
    <dbReference type="NCBI Taxonomy" id="47994"/>
    <lineage>
        <taxon>Bacteria</taxon>
        <taxon>Pseudomonadati</taxon>
        <taxon>Pseudomonadota</taxon>
        <taxon>Betaproteobacteria</taxon>
        <taxon>Burkholderiales</taxon>
        <taxon>Sphaerotilaceae</taxon>
        <taxon>Sphaerotilus</taxon>
    </lineage>
</organism>
<dbReference type="InterPro" id="IPR034904">
    <property type="entry name" value="FSCA_dom_sf"/>
</dbReference>
<sequence>MDSDTRHARPTNPTIWLQAAPATADAAVATDTACGPCANLPSSHQDEPAQLRLSGPVAHLEAVVAALRGVQELREPQDIVASGRVQAIDIAGDEATLTLRMGQGRCVDAHVLAERAFEALRAALPDTDLYLRHDHPIGCAGKAAAGT</sequence>
<dbReference type="EMBL" id="SGWV01000009">
    <property type="protein sequence ID" value="RZS54823.1"/>
    <property type="molecule type" value="Genomic_DNA"/>
</dbReference>
<evidence type="ECO:0000313" key="2">
    <source>
        <dbReference type="EMBL" id="RZS54823.1"/>
    </source>
</evidence>
<evidence type="ECO:0000313" key="3">
    <source>
        <dbReference type="Proteomes" id="UP000293433"/>
    </source>
</evidence>
<keyword evidence="3" id="KW-1185">Reference proteome</keyword>
<dbReference type="RefSeq" id="WP_130482142.1">
    <property type="nucleotide sequence ID" value="NZ_SGWV01000009.1"/>
</dbReference>
<dbReference type="Proteomes" id="UP000293433">
    <property type="component" value="Unassembled WGS sequence"/>
</dbReference>
<dbReference type="OrthoDB" id="9155617at2"/>
<comment type="caution">
    <text evidence="2">The sequence shown here is derived from an EMBL/GenBank/DDBJ whole genome shotgun (WGS) entry which is preliminary data.</text>
</comment>
<evidence type="ECO:0000259" key="1">
    <source>
        <dbReference type="Pfam" id="PF01883"/>
    </source>
</evidence>
<feature type="domain" description="MIP18 family-like" evidence="1">
    <location>
        <begin position="61"/>
        <end position="126"/>
    </location>
</feature>
<dbReference type="InterPro" id="IPR002744">
    <property type="entry name" value="MIP18-like"/>
</dbReference>
<reference evidence="2 3" key="1">
    <citation type="submission" date="2019-02" db="EMBL/GenBank/DDBJ databases">
        <title>Genomic Encyclopedia of Type Strains, Phase IV (KMG-IV): sequencing the most valuable type-strain genomes for metagenomic binning, comparative biology and taxonomic classification.</title>
        <authorList>
            <person name="Goeker M."/>
        </authorList>
    </citation>
    <scope>NUCLEOTIDE SEQUENCE [LARGE SCALE GENOMIC DNA]</scope>
    <source>
        <strain evidence="2 3">DSM 10617</strain>
    </source>
</reference>
<accession>A0A4Q7LKZ5</accession>
<proteinExistence type="predicted"/>
<name>A0A4Q7LKZ5_9BURK</name>
<dbReference type="AlphaFoldDB" id="A0A4Q7LKZ5"/>
<gene>
    <name evidence="2" type="ORF">EV685_2307</name>
</gene>
<protein>
    <submittedName>
        <fullName evidence="2">Uncharacterized protein DUF59</fullName>
    </submittedName>
</protein>